<feature type="transmembrane region" description="Helical" evidence="1">
    <location>
        <begin position="25"/>
        <end position="48"/>
    </location>
</feature>
<keyword evidence="1" id="KW-0812">Transmembrane</keyword>
<keyword evidence="3" id="KW-1185">Reference proteome</keyword>
<keyword evidence="1" id="KW-0472">Membrane</keyword>
<gene>
    <name evidence="2" type="ORF">TRUGW13939_03014</name>
</gene>
<dbReference type="EMBL" id="CP055899">
    <property type="protein sequence ID" value="QKX55915.1"/>
    <property type="molecule type" value="Genomic_DNA"/>
</dbReference>
<proteinExistence type="predicted"/>
<dbReference type="Proteomes" id="UP000509510">
    <property type="component" value="Chromosome II"/>
</dbReference>
<dbReference type="RefSeq" id="XP_035342093.1">
    <property type="nucleotide sequence ID" value="XM_035486200.1"/>
</dbReference>
<dbReference type="AlphaFoldDB" id="A0A7H8QR35"/>
<organism evidence="2 3">
    <name type="scientific">Talaromyces rugulosus</name>
    <name type="common">Penicillium rugulosum</name>
    <dbReference type="NCBI Taxonomy" id="121627"/>
    <lineage>
        <taxon>Eukaryota</taxon>
        <taxon>Fungi</taxon>
        <taxon>Dikarya</taxon>
        <taxon>Ascomycota</taxon>
        <taxon>Pezizomycotina</taxon>
        <taxon>Eurotiomycetes</taxon>
        <taxon>Eurotiomycetidae</taxon>
        <taxon>Eurotiales</taxon>
        <taxon>Trichocomaceae</taxon>
        <taxon>Talaromyces</taxon>
        <taxon>Talaromyces sect. Islandici</taxon>
    </lineage>
</organism>
<name>A0A7H8QR35_TALRU</name>
<dbReference type="GeneID" id="55990520"/>
<dbReference type="KEGG" id="trg:TRUGW13939_03014"/>
<reference evidence="3" key="1">
    <citation type="submission" date="2020-06" db="EMBL/GenBank/DDBJ databases">
        <title>A chromosome-scale genome assembly of Talaromyces rugulosus W13939.</title>
        <authorList>
            <person name="Wang B."/>
            <person name="Guo L."/>
            <person name="Ye K."/>
            <person name="Wang L."/>
        </authorList>
    </citation>
    <scope>NUCLEOTIDE SEQUENCE [LARGE SCALE GENOMIC DNA]</scope>
    <source>
        <strain evidence="3">W13939</strain>
    </source>
</reference>
<sequence>MDQKPSSLWKIFALSRACSSRGATLVLLLWGSLISAVCFVYFCLYNYIHVKRTHRVLPTYSNTSMSLGSQKEKQQQRLRDVESNLDLEQGLPARSYNLPRTANVRFRR</sequence>
<evidence type="ECO:0000313" key="3">
    <source>
        <dbReference type="Proteomes" id="UP000509510"/>
    </source>
</evidence>
<evidence type="ECO:0000313" key="2">
    <source>
        <dbReference type="EMBL" id="QKX55915.1"/>
    </source>
</evidence>
<protein>
    <submittedName>
        <fullName evidence="2">Uncharacterized protein</fullName>
    </submittedName>
</protein>
<keyword evidence="1" id="KW-1133">Transmembrane helix</keyword>
<accession>A0A7H8QR35</accession>
<evidence type="ECO:0000256" key="1">
    <source>
        <dbReference type="SAM" id="Phobius"/>
    </source>
</evidence>